<dbReference type="Gene3D" id="1.10.20.140">
    <property type="match status" value="1"/>
</dbReference>
<dbReference type="GO" id="GO:0052381">
    <property type="term" value="F:tRNA dimethylallyltransferase activity"/>
    <property type="evidence" value="ECO:0007669"/>
    <property type="project" value="UniProtKB-EC"/>
</dbReference>
<name>A0A4Z0YHQ4_9PEZI</name>
<dbReference type="SUPFAM" id="SSF52540">
    <property type="entry name" value="P-loop containing nucleoside triphosphate hydrolases"/>
    <property type="match status" value="1"/>
</dbReference>
<proteinExistence type="inferred from homology"/>
<protein>
    <recommendedName>
        <fullName evidence="5">tRNA dimethylallyltransferase</fullName>
        <ecNumber evidence="5">2.5.1.75</ecNumber>
    </recommendedName>
</protein>
<dbReference type="GO" id="GO:0005524">
    <property type="term" value="F:ATP binding"/>
    <property type="evidence" value="ECO:0007669"/>
    <property type="project" value="UniProtKB-KW"/>
</dbReference>
<accession>A0A4Z0YHQ4</accession>
<dbReference type="Gene3D" id="3.40.50.300">
    <property type="entry name" value="P-loop containing nucleotide triphosphate hydrolases"/>
    <property type="match status" value="1"/>
</dbReference>
<dbReference type="InterPro" id="IPR039657">
    <property type="entry name" value="Dimethylallyltransferase"/>
</dbReference>
<reference evidence="7 8" key="1">
    <citation type="submission" date="2019-03" db="EMBL/GenBank/DDBJ databases">
        <title>Draft genome sequence of Xylaria hypoxylon DSM 108379, a ubiquitous saprotrophic-parasitic fungi on hardwood.</title>
        <authorList>
            <person name="Buettner E."/>
            <person name="Leonhardt S."/>
            <person name="Gebauer A.M."/>
            <person name="Liers C."/>
            <person name="Hofrichter M."/>
            <person name="Kellner H."/>
        </authorList>
    </citation>
    <scope>NUCLEOTIDE SEQUENCE [LARGE SCALE GENOMIC DNA]</scope>
    <source>
        <strain evidence="7 8">DSM 108379</strain>
    </source>
</reference>
<evidence type="ECO:0000256" key="6">
    <source>
        <dbReference type="RuleBase" id="RU003785"/>
    </source>
</evidence>
<dbReference type="AlphaFoldDB" id="A0A4Z0YHQ4"/>
<dbReference type="Pfam" id="PF01715">
    <property type="entry name" value="IPPT"/>
    <property type="match status" value="1"/>
</dbReference>
<dbReference type="GO" id="GO:0005739">
    <property type="term" value="C:mitochondrion"/>
    <property type="evidence" value="ECO:0007669"/>
    <property type="project" value="TreeGrafter"/>
</dbReference>
<evidence type="ECO:0000313" key="7">
    <source>
        <dbReference type="EMBL" id="TGJ83484.1"/>
    </source>
</evidence>
<keyword evidence="4 6" id="KW-0067">ATP-binding</keyword>
<organism evidence="7 8">
    <name type="scientific">Xylaria hypoxylon</name>
    <dbReference type="NCBI Taxonomy" id="37992"/>
    <lineage>
        <taxon>Eukaryota</taxon>
        <taxon>Fungi</taxon>
        <taxon>Dikarya</taxon>
        <taxon>Ascomycota</taxon>
        <taxon>Pezizomycotina</taxon>
        <taxon>Sordariomycetes</taxon>
        <taxon>Xylariomycetidae</taxon>
        <taxon>Xylariales</taxon>
        <taxon>Xylariaceae</taxon>
        <taxon>Xylaria</taxon>
    </lineage>
</organism>
<keyword evidence="3 6" id="KW-0547">Nucleotide-binding</keyword>
<dbReference type="HAMAP" id="MF_00185">
    <property type="entry name" value="IPP_trans"/>
    <property type="match status" value="1"/>
</dbReference>
<keyword evidence="8" id="KW-1185">Reference proteome</keyword>
<evidence type="ECO:0000256" key="3">
    <source>
        <dbReference type="ARBA" id="ARBA00022741"/>
    </source>
</evidence>
<comment type="catalytic activity">
    <reaction evidence="5">
        <text>adenosine(37) in tRNA + dimethylallyl diphosphate = N(6)-dimethylallyladenosine(37) in tRNA + diphosphate</text>
        <dbReference type="Rhea" id="RHEA:26482"/>
        <dbReference type="Rhea" id="RHEA-COMP:10162"/>
        <dbReference type="Rhea" id="RHEA-COMP:10375"/>
        <dbReference type="ChEBI" id="CHEBI:33019"/>
        <dbReference type="ChEBI" id="CHEBI:57623"/>
        <dbReference type="ChEBI" id="CHEBI:74411"/>
        <dbReference type="ChEBI" id="CHEBI:74415"/>
        <dbReference type="EC" id="2.5.1.75"/>
    </reaction>
</comment>
<evidence type="ECO:0000256" key="2">
    <source>
        <dbReference type="ARBA" id="ARBA00022679"/>
    </source>
</evidence>
<evidence type="ECO:0000256" key="4">
    <source>
        <dbReference type="ARBA" id="ARBA00022840"/>
    </source>
</evidence>
<comment type="caution">
    <text evidence="7">The sequence shown here is derived from an EMBL/GenBank/DDBJ whole genome shotgun (WGS) entry which is preliminary data.</text>
</comment>
<dbReference type="PANTHER" id="PTHR11088:SF89">
    <property type="entry name" value="TRNA DIMETHYLALLYLTRANSFERASE"/>
    <property type="match status" value="1"/>
</dbReference>
<dbReference type="OrthoDB" id="775260at2759"/>
<sequence length="414" mass="47514">MASLRPSRQPLVAIIGTTGTGKSDLAVDLAVRFNGEIINADAMQMYKGLPVITNQISVGEQRGIPHHLLSQIDPLQPTWTNGLFVREAQRLIKEIRSRGKLPIVVGGTLYYVHALLFDGSLIGSNETEPEEIRFRSQEENQSQFPILDKPTHVIFKRLREVDPVMAERWHPDDRRKIKRSLEIYLTTGKRASDIYAEQQEEKQAVSDTRGHWETLVFWTYSETDTLRERLSQRVVKMVQSGLMDEIKALHCRLRECTERGGVVDRSRGIWQSIGFKQMEAFLNGELNMEPPEVLDKKKEVGLEDINIATRQYARYQLRWIRQRTLKSFKEHNAMDLLYLLDSTNANEFSANVLHPAADICRQYLADEERPQPIEISDTAREVLTAYENENGLTQTSFKVKKCEICDMNLPTPGF</sequence>
<dbReference type="InterPro" id="IPR027417">
    <property type="entry name" value="P-loop_NTPase"/>
</dbReference>
<dbReference type="InterPro" id="IPR018022">
    <property type="entry name" value="IPT"/>
</dbReference>
<dbReference type="PANTHER" id="PTHR11088">
    <property type="entry name" value="TRNA DIMETHYLALLYLTRANSFERASE"/>
    <property type="match status" value="1"/>
</dbReference>
<dbReference type="STRING" id="37992.A0A4Z0YHQ4"/>
<dbReference type="GO" id="GO:0006400">
    <property type="term" value="P:tRNA modification"/>
    <property type="evidence" value="ECO:0007669"/>
    <property type="project" value="TreeGrafter"/>
</dbReference>
<dbReference type="EMBL" id="SKBN01000092">
    <property type="protein sequence ID" value="TGJ83484.1"/>
    <property type="molecule type" value="Genomic_DNA"/>
</dbReference>
<dbReference type="Proteomes" id="UP000297716">
    <property type="component" value="Unassembled WGS sequence"/>
</dbReference>
<comment type="similarity">
    <text evidence="1 6">Belongs to the IPP transferase family.</text>
</comment>
<keyword evidence="2 6" id="KW-0808">Transferase</keyword>
<keyword evidence="5" id="KW-0819">tRNA processing</keyword>
<evidence type="ECO:0000256" key="1">
    <source>
        <dbReference type="ARBA" id="ARBA00005842"/>
    </source>
</evidence>
<evidence type="ECO:0000256" key="5">
    <source>
        <dbReference type="RuleBase" id="RU003783"/>
    </source>
</evidence>
<dbReference type="EC" id="2.5.1.75" evidence="5"/>
<evidence type="ECO:0000313" key="8">
    <source>
        <dbReference type="Proteomes" id="UP000297716"/>
    </source>
</evidence>
<dbReference type="NCBIfam" id="TIGR00174">
    <property type="entry name" value="miaA"/>
    <property type="match status" value="1"/>
</dbReference>
<gene>
    <name evidence="7" type="ORF">E0Z10_g5280</name>
</gene>